<evidence type="ECO:0000313" key="2">
    <source>
        <dbReference type="Proteomes" id="UP000822688"/>
    </source>
</evidence>
<dbReference type="AlphaFoldDB" id="A0A8T0GNF4"/>
<comment type="caution">
    <text evidence="1">The sequence shown here is derived from an EMBL/GenBank/DDBJ whole genome shotgun (WGS) entry which is preliminary data.</text>
</comment>
<name>A0A8T0GNF4_CERPU</name>
<sequence>MCIIRLSFLHVRQNLFPRLCGHLESRIPLVTLVLQQLYLRLHHEVGVVPSLRLVFEELIPVRTCIAPHAWNSPVVSTAYEHSVFGPCTTPPICKRGIVVVHGPVA</sequence>
<gene>
    <name evidence="1" type="ORF">KC19_9G036700</name>
</gene>
<evidence type="ECO:0000313" key="1">
    <source>
        <dbReference type="EMBL" id="KAG0561096.1"/>
    </source>
</evidence>
<organism evidence="1 2">
    <name type="scientific">Ceratodon purpureus</name>
    <name type="common">Fire moss</name>
    <name type="synonym">Dicranum purpureum</name>
    <dbReference type="NCBI Taxonomy" id="3225"/>
    <lineage>
        <taxon>Eukaryota</taxon>
        <taxon>Viridiplantae</taxon>
        <taxon>Streptophyta</taxon>
        <taxon>Embryophyta</taxon>
        <taxon>Bryophyta</taxon>
        <taxon>Bryophytina</taxon>
        <taxon>Bryopsida</taxon>
        <taxon>Dicranidae</taxon>
        <taxon>Pseudoditrichales</taxon>
        <taxon>Ditrichaceae</taxon>
        <taxon>Ceratodon</taxon>
    </lineage>
</organism>
<proteinExistence type="predicted"/>
<protein>
    <submittedName>
        <fullName evidence="1">Uncharacterized protein</fullName>
    </submittedName>
</protein>
<reference evidence="1" key="1">
    <citation type="submission" date="2020-06" db="EMBL/GenBank/DDBJ databases">
        <title>WGS assembly of Ceratodon purpureus strain R40.</title>
        <authorList>
            <person name="Carey S.B."/>
            <person name="Jenkins J."/>
            <person name="Shu S."/>
            <person name="Lovell J.T."/>
            <person name="Sreedasyam A."/>
            <person name="Maumus F."/>
            <person name="Tiley G.P."/>
            <person name="Fernandez-Pozo N."/>
            <person name="Barry K."/>
            <person name="Chen C."/>
            <person name="Wang M."/>
            <person name="Lipzen A."/>
            <person name="Daum C."/>
            <person name="Saski C.A."/>
            <person name="Payton A.C."/>
            <person name="Mcbreen J.C."/>
            <person name="Conrad R.E."/>
            <person name="Kollar L.M."/>
            <person name="Olsson S."/>
            <person name="Huttunen S."/>
            <person name="Landis J.B."/>
            <person name="Wickett N.J."/>
            <person name="Johnson M.G."/>
            <person name="Rensing S.A."/>
            <person name="Grimwood J."/>
            <person name="Schmutz J."/>
            <person name="Mcdaniel S.F."/>
        </authorList>
    </citation>
    <scope>NUCLEOTIDE SEQUENCE</scope>
    <source>
        <strain evidence="1">R40</strain>
    </source>
</reference>
<accession>A0A8T0GNF4</accession>
<dbReference type="Proteomes" id="UP000822688">
    <property type="component" value="Chromosome 9"/>
</dbReference>
<keyword evidence="2" id="KW-1185">Reference proteome</keyword>
<dbReference type="EMBL" id="CM026430">
    <property type="protein sequence ID" value="KAG0561096.1"/>
    <property type="molecule type" value="Genomic_DNA"/>
</dbReference>